<dbReference type="OrthoDB" id="320070at2759"/>
<evidence type="ECO:0000313" key="2">
    <source>
        <dbReference type="Proteomes" id="UP000000600"/>
    </source>
</evidence>
<dbReference type="Proteomes" id="UP000000600">
    <property type="component" value="Unassembled WGS sequence"/>
</dbReference>
<proteinExistence type="predicted"/>
<protein>
    <submittedName>
        <fullName evidence="1">Uncharacterized protein</fullName>
    </submittedName>
</protein>
<sequence>MNDKKCFWNPSVKTCVDLACANIEVSNLYNTHAKCFAVDSNLGCTIRALNKVAAPGCMARGPCSSYTIKDQCITNASGIDCVWNTNSSLPEPACQDKSCTTAPQLSTLTHNDCFKYYNTPIQMLMVDNQFQEDVNKLLAVQLKLQVLSIARINAAGDPCGWNGKECNDKSCSTAPATSEFDDDAKCKAYLNNKCTVSSDGQGCIDIPEICELMNQKQCYYNSTGQPCYWTGTLLYYQDL</sequence>
<dbReference type="AlphaFoldDB" id="A0CHJ1"/>
<dbReference type="KEGG" id="ptm:GSPATT00038360001"/>
<evidence type="ECO:0000313" key="1">
    <source>
        <dbReference type="EMBL" id="CAK70258.1"/>
    </source>
</evidence>
<dbReference type="EMBL" id="CT868076">
    <property type="protein sequence ID" value="CAK70258.1"/>
    <property type="molecule type" value="Genomic_DNA"/>
</dbReference>
<keyword evidence="2" id="KW-1185">Reference proteome</keyword>
<dbReference type="SMART" id="SM00639">
    <property type="entry name" value="PSA"/>
    <property type="match status" value="2"/>
</dbReference>
<dbReference type="HOGENOM" id="CLU_1163048_0_0_1"/>
<accession>A0CHJ1</accession>
<dbReference type="RefSeq" id="XP_001437655.1">
    <property type="nucleotide sequence ID" value="XM_001437618.1"/>
</dbReference>
<reference evidence="1 2" key="1">
    <citation type="journal article" date="2006" name="Nature">
        <title>Global trends of whole-genome duplications revealed by the ciliate Paramecium tetraurelia.</title>
        <authorList>
            <consortium name="Genoscope"/>
            <person name="Aury J.-M."/>
            <person name="Jaillon O."/>
            <person name="Duret L."/>
            <person name="Noel B."/>
            <person name="Jubin C."/>
            <person name="Porcel B.M."/>
            <person name="Segurens B."/>
            <person name="Daubin V."/>
            <person name="Anthouard V."/>
            <person name="Aiach N."/>
            <person name="Arnaiz O."/>
            <person name="Billaut A."/>
            <person name="Beisson J."/>
            <person name="Blanc I."/>
            <person name="Bouhouche K."/>
            <person name="Camara F."/>
            <person name="Duharcourt S."/>
            <person name="Guigo R."/>
            <person name="Gogendeau D."/>
            <person name="Katinka M."/>
            <person name="Keller A.-M."/>
            <person name="Kissmehl R."/>
            <person name="Klotz C."/>
            <person name="Koll F."/>
            <person name="Le Moue A."/>
            <person name="Lepere C."/>
            <person name="Malinsky S."/>
            <person name="Nowacki M."/>
            <person name="Nowak J.K."/>
            <person name="Plattner H."/>
            <person name="Poulain J."/>
            <person name="Ruiz F."/>
            <person name="Serrano V."/>
            <person name="Zagulski M."/>
            <person name="Dessen P."/>
            <person name="Betermier M."/>
            <person name="Weissenbach J."/>
            <person name="Scarpelli C."/>
            <person name="Schachter V."/>
            <person name="Sperling L."/>
            <person name="Meyer E."/>
            <person name="Cohen J."/>
            <person name="Wincker P."/>
        </authorList>
    </citation>
    <scope>NUCLEOTIDE SEQUENCE [LARGE SCALE GENOMIC DNA]</scope>
    <source>
        <strain evidence="1 2">Stock d4-2</strain>
    </source>
</reference>
<name>A0CHJ1_PARTE</name>
<dbReference type="Pfam" id="PF01508">
    <property type="entry name" value="Paramecium_SA"/>
    <property type="match status" value="2"/>
</dbReference>
<dbReference type="InParanoid" id="A0CHJ1"/>
<dbReference type="InterPro" id="IPR002895">
    <property type="entry name" value="Paramecium_SA"/>
</dbReference>
<gene>
    <name evidence="1" type="ORF">GSPATT00038360001</name>
</gene>
<organism evidence="1 2">
    <name type="scientific">Paramecium tetraurelia</name>
    <dbReference type="NCBI Taxonomy" id="5888"/>
    <lineage>
        <taxon>Eukaryota</taxon>
        <taxon>Sar</taxon>
        <taxon>Alveolata</taxon>
        <taxon>Ciliophora</taxon>
        <taxon>Intramacronucleata</taxon>
        <taxon>Oligohymenophorea</taxon>
        <taxon>Peniculida</taxon>
        <taxon>Parameciidae</taxon>
        <taxon>Paramecium</taxon>
    </lineage>
</organism>
<dbReference type="GeneID" id="5023440"/>